<dbReference type="PROSITE" id="PS50111">
    <property type="entry name" value="CHEMOTAXIS_TRANSDUC_2"/>
    <property type="match status" value="1"/>
</dbReference>
<dbReference type="SMART" id="SM00086">
    <property type="entry name" value="PAC"/>
    <property type="match status" value="1"/>
</dbReference>
<keyword evidence="6" id="KW-0472">Membrane</keyword>
<dbReference type="InterPro" id="IPR001610">
    <property type="entry name" value="PAC"/>
</dbReference>
<accession>A0A231GQ18</accession>
<organism evidence="13 14">
    <name type="scientific">Pseudomonas jessenii</name>
    <dbReference type="NCBI Taxonomy" id="77298"/>
    <lineage>
        <taxon>Bacteria</taxon>
        <taxon>Pseudomonadati</taxon>
        <taxon>Pseudomonadota</taxon>
        <taxon>Gammaproteobacteria</taxon>
        <taxon>Pseudomonadales</taxon>
        <taxon>Pseudomonadaceae</taxon>
        <taxon>Pseudomonas</taxon>
    </lineage>
</organism>
<sequence>MFSGRKLKRLAEEVSSRISSLLSGQPAPDFQGGLISKYPWLADSFDGLERRLNHQEHISAGQRSDDSESPLVSDLKNSLQAARDEMHQLQCEIKESNLKLSDLNEQLVSCREKEQVWEVTKNALTEVCWELFIVDGNPDHPENQLRWSKQFRELVGYSEQDFKDDWEGYFSIVHPDDLKHVTKVVTEYLNVADPSSGYTVEYRMRHKFKGEIWYRERGQGVMDRSGRLRRIIGAVRDISDEKLAQTIRARELAGMQATYEQISQVVNVIKSITDQINMLALNAAIEAARAGDAGRGFSVVADEVKKLAGRTREATQTIQQMLSSKAL</sequence>
<keyword evidence="14" id="KW-1185">Reference proteome</keyword>
<dbReference type="InterPro" id="IPR013655">
    <property type="entry name" value="PAS_fold_3"/>
</dbReference>
<evidence type="ECO:0000256" key="3">
    <source>
        <dbReference type="ARBA" id="ARBA00022481"/>
    </source>
</evidence>
<dbReference type="InterPro" id="IPR000014">
    <property type="entry name" value="PAS"/>
</dbReference>
<evidence type="ECO:0000313" key="13">
    <source>
        <dbReference type="EMBL" id="SEC12990.1"/>
    </source>
</evidence>
<dbReference type="InterPro" id="IPR035965">
    <property type="entry name" value="PAS-like_dom_sf"/>
</dbReference>
<dbReference type="Pfam" id="PF00015">
    <property type="entry name" value="MCPsignal"/>
    <property type="match status" value="1"/>
</dbReference>
<evidence type="ECO:0000256" key="4">
    <source>
        <dbReference type="ARBA" id="ARBA00022692"/>
    </source>
</evidence>
<dbReference type="InterPro" id="IPR004089">
    <property type="entry name" value="MCPsignal_dom"/>
</dbReference>
<keyword evidence="2" id="KW-1003">Cell membrane</keyword>
<dbReference type="InterPro" id="IPR000700">
    <property type="entry name" value="PAS-assoc_C"/>
</dbReference>
<evidence type="ECO:0000256" key="8">
    <source>
        <dbReference type="PROSITE-ProRule" id="PRU00284"/>
    </source>
</evidence>
<dbReference type="GO" id="GO:0005886">
    <property type="term" value="C:plasma membrane"/>
    <property type="evidence" value="ECO:0007669"/>
    <property type="project" value="UniProtKB-SubCell"/>
</dbReference>
<evidence type="ECO:0000259" key="12">
    <source>
        <dbReference type="PROSITE" id="PS50113"/>
    </source>
</evidence>
<evidence type="ECO:0000256" key="7">
    <source>
        <dbReference type="ARBA" id="ARBA00023224"/>
    </source>
</evidence>
<dbReference type="Gene3D" id="3.30.450.20">
    <property type="entry name" value="PAS domain"/>
    <property type="match status" value="1"/>
</dbReference>
<dbReference type="SUPFAM" id="SSF58104">
    <property type="entry name" value="Methyl-accepting chemotaxis protein (MCP) signaling domain"/>
    <property type="match status" value="1"/>
</dbReference>
<dbReference type="PANTHER" id="PTHR32089">
    <property type="entry name" value="METHYL-ACCEPTING CHEMOTAXIS PROTEIN MCPB"/>
    <property type="match status" value="1"/>
</dbReference>
<name>A0A231GQ18_PSEJE</name>
<evidence type="ECO:0000256" key="2">
    <source>
        <dbReference type="ARBA" id="ARBA00022475"/>
    </source>
</evidence>
<dbReference type="AlphaFoldDB" id="A0A231GQ18"/>
<gene>
    <name evidence="13" type="ORF">SAMN04490187_3280</name>
</gene>
<dbReference type="SUPFAM" id="SSF55785">
    <property type="entry name" value="PYP-like sensor domain (PAS domain)"/>
    <property type="match status" value="1"/>
</dbReference>
<dbReference type="Proteomes" id="UP000198542">
    <property type="component" value="Unassembled WGS sequence"/>
</dbReference>
<proteinExistence type="predicted"/>
<keyword evidence="5" id="KW-1133">Transmembrane helix</keyword>
<keyword evidence="3" id="KW-0488">Methylation</keyword>
<evidence type="ECO:0000256" key="5">
    <source>
        <dbReference type="ARBA" id="ARBA00022989"/>
    </source>
</evidence>
<dbReference type="PROSITE" id="PS50113">
    <property type="entry name" value="PAC"/>
    <property type="match status" value="1"/>
</dbReference>
<feature type="domain" description="PAS" evidence="11">
    <location>
        <begin position="131"/>
        <end position="192"/>
    </location>
</feature>
<dbReference type="PANTHER" id="PTHR32089:SF112">
    <property type="entry name" value="LYSOZYME-LIKE PROTEIN-RELATED"/>
    <property type="match status" value="1"/>
</dbReference>
<evidence type="ECO:0000256" key="6">
    <source>
        <dbReference type="ARBA" id="ARBA00023136"/>
    </source>
</evidence>
<dbReference type="NCBIfam" id="TIGR00229">
    <property type="entry name" value="sensory_box"/>
    <property type="match status" value="1"/>
</dbReference>
<protein>
    <submittedName>
        <fullName evidence="13">PAS domain S-box-containing protein</fullName>
    </submittedName>
</protein>
<dbReference type="GO" id="GO:0007165">
    <property type="term" value="P:signal transduction"/>
    <property type="evidence" value="ECO:0007669"/>
    <property type="project" value="UniProtKB-KW"/>
</dbReference>
<dbReference type="GO" id="GO:0006935">
    <property type="term" value="P:chemotaxis"/>
    <property type="evidence" value="ECO:0007669"/>
    <property type="project" value="UniProtKB-ARBA"/>
</dbReference>
<evidence type="ECO:0000313" key="14">
    <source>
        <dbReference type="Proteomes" id="UP000198542"/>
    </source>
</evidence>
<reference evidence="14" key="1">
    <citation type="submission" date="2016-10" db="EMBL/GenBank/DDBJ databases">
        <authorList>
            <person name="Varghese N."/>
            <person name="Submissions S."/>
        </authorList>
    </citation>
    <scope>NUCLEOTIDE SEQUENCE [LARGE SCALE GENOMIC DNA]</scope>
    <source>
        <strain evidence="14">BS3660</strain>
    </source>
</reference>
<evidence type="ECO:0000259" key="11">
    <source>
        <dbReference type="PROSITE" id="PS50112"/>
    </source>
</evidence>
<evidence type="ECO:0000256" key="1">
    <source>
        <dbReference type="ARBA" id="ARBA00004236"/>
    </source>
</evidence>
<feature type="domain" description="Methyl-accepting transducer" evidence="10">
    <location>
        <begin position="252"/>
        <end position="327"/>
    </location>
</feature>
<feature type="coiled-coil region" evidence="9">
    <location>
        <begin position="72"/>
        <end position="113"/>
    </location>
</feature>
<dbReference type="Pfam" id="PF08447">
    <property type="entry name" value="PAS_3"/>
    <property type="match status" value="1"/>
</dbReference>
<feature type="domain" description="PAC" evidence="12">
    <location>
        <begin position="198"/>
        <end position="250"/>
    </location>
</feature>
<dbReference type="CDD" id="cd00130">
    <property type="entry name" value="PAS"/>
    <property type="match status" value="1"/>
</dbReference>
<dbReference type="Gene3D" id="6.10.250.3200">
    <property type="match status" value="1"/>
</dbReference>
<evidence type="ECO:0000259" key="10">
    <source>
        <dbReference type="PROSITE" id="PS50111"/>
    </source>
</evidence>
<keyword evidence="7 8" id="KW-0807">Transducer</keyword>
<keyword evidence="4" id="KW-0812">Transmembrane</keyword>
<dbReference type="EMBL" id="FNTC01000002">
    <property type="protein sequence ID" value="SEC12990.1"/>
    <property type="molecule type" value="Genomic_DNA"/>
</dbReference>
<comment type="subcellular location">
    <subcellularLocation>
        <location evidence="1">Cell membrane</location>
    </subcellularLocation>
</comment>
<evidence type="ECO:0000256" key="9">
    <source>
        <dbReference type="SAM" id="Coils"/>
    </source>
</evidence>
<dbReference type="PROSITE" id="PS50112">
    <property type="entry name" value="PAS"/>
    <property type="match status" value="1"/>
</dbReference>
<keyword evidence="9" id="KW-0175">Coiled coil</keyword>